<evidence type="ECO:0008006" key="3">
    <source>
        <dbReference type="Google" id="ProtNLM"/>
    </source>
</evidence>
<reference evidence="2" key="1">
    <citation type="journal article" date="2019" name="Int. J. Syst. Evol. Microbiol.">
        <title>The Global Catalogue of Microorganisms (GCM) 10K type strain sequencing project: providing services to taxonomists for standard genome sequencing and annotation.</title>
        <authorList>
            <consortium name="The Broad Institute Genomics Platform"/>
            <consortium name="The Broad Institute Genome Sequencing Center for Infectious Disease"/>
            <person name="Wu L."/>
            <person name="Ma J."/>
        </authorList>
    </citation>
    <scope>NUCLEOTIDE SEQUENCE [LARGE SCALE GENOMIC DNA]</scope>
    <source>
        <strain evidence="2">NBRC 109019</strain>
    </source>
</reference>
<evidence type="ECO:0000313" key="1">
    <source>
        <dbReference type="EMBL" id="BDZ56202.1"/>
    </source>
</evidence>
<gene>
    <name evidence="1" type="ORF">GCM10025870_32750</name>
</gene>
<sequence>MLCSGLPVDGTMTIGNTILTRLPHDEFADRPGLVAHEISHSTQSATLGNDVYVVVWAVGAAASYVTGNAPYGGGGCLSPIELTAAPGGGYERC</sequence>
<keyword evidence="2" id="KW-1185">Reference proteome</keyword>
<organism evidence="1 2">
    <name type="scientific">Agromyces marinus</name>
    <dbReference type="NCBI Taxonomy" id="1389020"/>
    <lineage>
        <taxon>Bacteria</taxon>
        <taxon>Bacillati</taxon>
        <taxon>Actinomycetota</taxon>
        <taxon>Actinomycetes</taxon>
        <taxon>Micrococcales</taxon>
        <taxon>Microbacteriaceae</taxon>
        <taxon>Agromyces</taxon>
    </lineage>
</organism>
<proteinExistence type="predicted"/>
<evidence type="ECO:0000313" key="2">
    <source>
        <dbReference type="Proteomes" id="UP001321477"/>
    </source>
</evidence>
<dbReference type="EMBL" id="AP027734">
    <property type="protein sequence ID" value="BDZ56202.1"/>
    <property type="molecule type" value="Genomic_DNA"/>
</dbReference>
<dbReference type="Proteomes" id="UP001321477">
    <property type="component" value="Chromosome"/>
</dbReference>
<name>A0ABN6YFG6_9MICO</name>
<accession>A0ABN6YFG6</accession>
<protein>
    <recommendedName>
        <fullName evidence="3">DUF4157 domain-containing protein</fullName>
    </recommendedName>
</protein>